<dbReference type="InterPro" id="IPR001647">
    <property type="entry name" value="HTH_TetR"/>
</dbReference>
<organism evidence="5 6">
    <name type="scientific">Pararobbsia silviterrae</name>
    <dbReference type="NCBI Taxonomy" id="1792498"/>
    <lineage>
        <taxon>Bacteria</taxon>
        <taxon>Pseudomonadati</taxon>
        <taxon>Pseudomonadota</taxon>
        <taxon>Betaproteobacteria</taxon>
        <taxon>Burkholderiales</taxon>
        <taxon>Burkholderiaceae</taxon>
        <taxon>Pararobbsia</taxon>
    </lineage>
</organism>
<name>A0A494XZP1_9BURK</name>
<dbReference type="AlphaFoldDB" id="A0A494XZP1"/>
<feature type="region of interest" description="Disordered" evidence="3">
    <location>
        <begin position="1"/>
        <end position="22"/>
    </location>
</feature>
<gene>
    <name evidence="5" type="ORF">D7S86_15460</name>
</gene>
<dbReference type="Pfam" id="PF09209">
    <property type="entry name" value="CecR_C"/>
    <property type="match status" value="1"/>
</dbReference>
<keyword evidence="6" id="KW-1185">Reference proteome</keyword>
<dbReference type="Gene3D" id="1.10.357.10">
    <property type="entry name" value="Tetracycline Repressor, domain 2"/>
    <property type="match status" value="1"/>
</dbReference>
<evidence type="ECO:0000313" key="5">
    <source>
        <dbReference type="EMBL" id="RKP53666.1"/>
    </source>
</evidence>
<evidence type="ECO:0000313" key="6">
    <source>
        <dbReference type="Proteomes" id="UP000270342"/>
    </source>
</evidence>
<dbReference type="PANTHER" id="PTHR30055">
    <property type="entry name" value="HTH-TYPE TRANSCRIPTIONAL REGULATOR RUTR"/>
    <property type="match status" value="1"/>
</dbReference>
<dbReference type="RefSeq" id="WP_121087741.1">
    <property type="nucleotide sequence ID" value="NZ_RBZU01000006.1"/>
</dbReference>
<dbReference type="SUPFAM" id="SSF46689">
    <property type="entry name" value="Homeodomain-like"/>
    <property type="match status" value="1"/>
</dbReference>
<evidence type="ECO:0000256" key="3">
    <source>
        <dbReference type="SAM" id="MobiDB-lite"/>
    </source>
</evidence>
<dbReference type="Proteomes" id="UP000270342">
    <property type="component" value="Unassembled WGS sequence"/>
</dbReference>
<dbReference type="GO" id="GO:0003700">
    <property type="term" value="F:DNA-binding transcription factor activity"/>
    <property type="evidence" value="ECO:0007669"/>
    <property type="project" value="TreeGrafter"/>
</dbReference>
<dbReference type="PANTHER" id="PTHR30055:SF235">
    <property type="entry name" value="TRANSCRIPTIONAL REGULATORY PROTEIN"/>
    <property type="match status" value="1"/>
</dbReference>
<dbReference type="OrthoDB" id="2356263at2"/>
<feature type="region of interest" description="Disordered" evidence="3">
    <location>
        <begin position="223"/>
        <end position="294"/>
    </location>
</feature>
<evidence type="ECO:0000256" key="1">
    <source>
        <dbReference type="ARBA" id="ARBA00023125"/>
    </source>
</evidence>
<feature type="domain" description="HTH tetR-type" evidence="4">
    <location>
        <begin position="22"/>
        <end position="82"/>
    </location>
</feature>
<feature type="compositionally biased region" description="Basic residues" evidence="3">
    <location>
        <begin position="236"/>
        <end position="247"/>
    </location>
</feature>
<dbReference type="PROSITE" id="PS50977">
    <property type="entry name" value="HTH_TETR_2"/>
    <property type="match status" value="1"/>
</dbReference>
<dbReference type="PRINTS" id="PR00455">
    <property type="entry name" value="HTHTETR"/>
</dbReference>
<feature type="DNA-binding region" description="H-T-H motif" evidence="2">
    <location>
        <begin position="45"/>
        <end position="64"/>
    </location>
</feature>
<feature type="compositionally biased region" description="Basic and acidic residues" evidence="3">
    <location>
        <begin position="223"/>
        <end position="235"/>
    </location>
</feature>
<accession>A0A494XZP1</accession>
<dbReference type="InterPro" id="IPR050109">
    <property type="entry name" value="HTH-type_TetR-like_transc_reg"/>
</dbReference>
<sequence length="294" mass="31255">MATHVQKTPAARTQRASRPDGAATRQHLLDIAGQVFAERGFADATSKEICERAGTPMASVNYHFGSREGLYEAALIEAHTHIVGLEELAALAEESADPRARLRAVLERLAKLSANGPGSWTYLLVLREVLSPSGAITALIEKAVRPKAAFMLERVADVMGLKPDDAAVQRAVLLTVLPCIAMMIAPRKIQAAVLPAVSQDRGALADDFVRFAMAGIDALAAAHRDEKSDAEEGRPVKGRPVKGRVAKGRAVEAPLAKERSAKGGAAKVHADQAPAANTRPGKPAVEQLRKKPLK</sequence>
<evidence type="ECO:0000259" key="4">
    <source>
        <dbReference type="PROSITE" id="PS50977"/>
    </source>
</evidence>
<dbReference type="EMBL" id="RBZU01000006">
    <property type="protein sequence ID" value="RKP53666.1"/>
    <property type="molecule type" value="Genomic_DNA"/>
</dbReference>
<reference evidence="5 6" key="1">
    <citation type="submission" date="2018-10" db="EMBL/GenBank/DDBJ databases">
        <title>Robbsia sp. DHC34, isolated from soil.</title>
        <authorList>
            <person name="Gao Z.-H."/>
            <person name="Qiu L.-H."/>
        </authorList>
    </citation>
    <scope>NUCLEOTIDE SEQUENCE [LARGE SCALE GENOMIC DNA]</scope>
    <source>
        <strain evidence="5 6">DHC34</strain>
    </source>
</reference>
<dbReference type="InterPro" id="IPR009057">
    <property type="entry name" value="Homeodomain-like_sf"/>
</dbReference>
<keyword evidence="1 2" id="KW-0238">DNA-binding</keyword>
<comment type="caution">
    <text evidence="5">The sequence shown here is derived from an EMBL/GenBank/DDBJ whole genome shotgun (WGS) entry which is preliminary data.</text>
</comment>
<evidence type="ECO:0000256" key="2">
    <source>
        <dbReference type="PROSITE-ProRule" id="PRU00335"/>
    </source>
</evidence>
<dbReference type="SUPFAM" id="SSF48498">
    <property type="entry name" value="Tetracyclin repressor-like, C-terminal domain"/>
    <property type="match status" value="1"/>
</dbReference>
<dbReference type="InterPro" id="IPR015292">
    <property type="entry name" value="Tscrpt_reg_YbiH_C"/>
</dbReference>
<proteinExistence type="predicted"/>
<dbReference type="GO" id="GO:0000976">
    <property type="term" value="F:transcription cis-regulatory region binding"/>
    <property type="evidence" value="ECO:0007669"/>
    <property type="project" value="TreeGrafter"/>
</dbReference>
<dbReference type="Pfam" id="PF00440">
    <property type="entry name" value="TetR_N"/>
    <property type="match status" value="1"/>
</dbReference>
<protein>
    <submittedName>
        <fullName evidence="5">TetR/AcrR family transcriptional regulator</fullName>
    </submittedName>
</protein>
<dbReference type="InterPro" id="IPR036271">
    <property type="entry name" value="Tet_transcr_reg_TetR-rel_C_sf"/>
</dbReference>
<dbReference type="Gene3D" id="1.10.10.60">
    <property type="entry name" value="Homeodomain-like"/>
    <property type="match status" value="1"/>
</dbReference>